<keyword evidence="2" id="KW-0732">Signal</keyword>
<evidence type="ECO:0000313" key="3">
    <source>
        <dbReference type="EMBL" id="KAG6528281.1"/>
    </source>
</evidence>
<dbReference type="Proteomes" id="UP000734854">
    <property type="component" value="Unassembled WGS sequence"/>
</dbReference>
<feature type="chain" id="PRO_5035153842" evidence="2">
    <location>
        <begin position="17"/>
        <end position="278"/>
    </location>
</feature>
<evidence type="ECO:0000256" key="2">
    <source>
        <dbReference type="SAM" id="SignalP"/>
    </source>
</evidence>
<comment type="caution">
    <text evidence="3">The sequence shown here is derived from an EMBL/GenBank/DDBJ whole genome shotgun (WGS) entry which is preliminary data.</text>
</comment>
<feature type="signal peptide" evidence="2">
    <location>
        <begin position="1"/>
        <end position="16"/>
    </location>
</feature>
<dbReference type="PANTHER" id="PTHR15561:SF0">
    <property type="entry name" value="DNA-DIRECTED RNA POLYMERASE III SUBUNIT RPC9"/>
    <property type="match status" value="1"/>
</dbReference>
<proteinExistence type="predicted"/>
<name>A0A8J5HIT8_ZINOF</name>
<dbReference type="InterPro" id="IPR038846">
    <property type="entry name" value="RPC9"/>
</dbReference>
<protein>
    <submittedName>
        <fullName evidence="3">Uncharacterized protein</fullName>
    </submittedName>
</protein>
<evidence type="ECO:0000313" key="4">
    <source>
        <dbReference type="Proteomes" id="UP000734854"/>
    </source>
</evidence>
<dbReference type="GO" id="GO:0006384">
    <property type="term" value="P:transcription initiation at RNA polymerase III promoter"/>
    <property type="evidence" value="ECO:0007669"/>
    <property type="project" value="InterPro"/>
</dbReference>
<dbReference type="PANTHER" id="PTHR15561">
    <property type="entry name" value="CALCITONIN GENE-RELATED PEPTIDE-RECEPTOR COMPONENT PROTEIN"/>
    <property type="match status" value="1"/>
</dbReference>
<dbReference type="EMBL" id="JACMSC010000003">
    <property type="protein sequence ID" value="KAG6528281.1"/>
    <property type="molecule type" value="Genomic_DNA"/>
</dbReference>
<feature type="region of interest" description="Disordered" evidence="1">
    <location>
        <begin position="252"/>
        <end position="278"/>
    </location>
</feature>
<accession>A0A8J5HIT8</accession>
<keyword evidence="4" id="KW-1185">Reference proteome</keyword>
<evidence type="ECO:0000256" key="1">
    <source>
        <dbReference type="SAM" id="MobiDB-lite"/>
    </source>
</evidence>
<dbReference type="GO" id="GO:0005666">
    <property type="term" value="C:RNA polymerase III complex"/>
    <property type="evidence" value="ECO:0007669"/>
    <property type="project" value="InterPro"/>
</dbReference>
<sequence>MAFLVVVAATTTSTVAHSYPDTTMAGGGNEGEEERASSVGCLLGWREGEGFSVYIAKGNALLPSALFADASNYAAASHPSRYRQMPGLSPTMRFSNFYAGEARRATLWGALVRLRLPSASQIKESINEFLNKTEKFKLAKAEKLNIINLRPSNPAIIDTCHRRPSASVHHHNNLDFIREEAMDLIWDPVTVFRQQLLLAQRLFSGNEFAPAASQHLGNRILIIEYSEKCLAKDDVKGIDEVQELVDLVLEVLPPPSPRSEDEMQGQEEMPTEKAMEED</sequence>
<gene>
    <name evidence="3" type="ORF">ZIOFF_010432</name>
</gene>
<dbReference type="InterPro" id="IPR038324">
    <property type="entry name" value="Rpb4/RPC9_sf"/>
</dbReference>
<dbReference type="AlphaFoldDB" id="A0A8J5HIT8"/>
<dbReference type="Gene3D" id="1.20.1250.40">
    <property type="match status" value="1"/>
</dbReference>
<organism evidence="3 4">
    <name type="scientific">Zingiber officinale</name>
    <name type="common">Ginger</name>
    <name type="synonym">Amomum zingiber</name>
    <dbReference type="NCBI Taxonomy" id="94328"/>
    <lineage>
        <taxon>Eukaryota</taxon>
        <taxon>Viridiplantae</taxon>
        <taxon>Streptophyta</taxon>
        <taxon>Embryophyta</taxon>
        <taxon>Tracheophyta</taxon>
        <taxon>Spermatophyta</taxon>
        <taxon>Magnoliopsida</taxon>
        <taxon>Liliopsida</taxon>
        <taxon>Zingiberales</taxon>
        <taxon>Zingiberaceae</taxon>
        <taxon>Zingiber</taxon>
    </lineage>
</organism>
<reference evidence="3 4" key="1">
    <citation type="submission" date="2020-08" db="EMBL/GenBank/DDBJ databases">
        <title>Plant Genome Project.</title>
        <authorList>
            <person name="Zhang R.-G."/>
        </authorList>
    </citation>
    <scope>NUCLEOTIDE SEQUENCE [LARGE SCALE GENOMIC DNA]</scope>
    <source>
        <tissue evidence="3">Rhizome</tissue>
    </source>
</reference>